<keyword evidence="1" id="KW-0732">Signal</keyword>
<feature type="signal peptide" evidence="1">
    <location>
        <begin position="1"/>
        <end position="35"/>
    </location>
</feature>
<protein>
    <submittedName>
        <fullName evidence="2">Uncharacterized protein</fullName>
    </submittedName>
</protein>
<gene>
    <name evidence="2" type="ORF">FSCOSCO3_A007547</name>
</gene>
<proteinExistence type="predicted"/>
<dbReference type="EMBL" id="CAWUFR010000156">
    <property type="protein sequence ID" value="CAK6970403.1"/>
    <property type="molecule type" value="Genomic_DNA"/>
</dbReference>
<evidence type="ECO:0000313" key="3">
    <source>
        <dbReference type="Proteomes" id="UP001314229"/>
    </source>
</evidence>
<evidence type="ECO:0000256" key="1">
    <source>
        <dbReference type="SAM" id="SignalP"/>
    </source>
</evidence>
<name>A0AAV1PFD6_SCOSC</name>
<feature type="chain" id="PRO_5043785374" evidence="1">
    <location>
        <begin position="36"/>
        <end position="49"/>
    </location>
</feature>
<dbReference type="AlphaFoldDB" id="A0AAV1PFD6"/>
<organism evidence="2 3">
    <name type="scientific">Scomber scombrus</name>
    <name type="common">Atlantic mackerel</name>
    <name type="synonym">Scomber vernalis</name>
    <dbReference type="NCBI Taxonomy" id="13677"/>
    <lineage>
        <taxon>Eukaryota</taxon>
        <taxon>Metazoa</taxon>
        <taxon>Chordata</taxon>
        <taxon>Craniata</taxon>
        <taxon>Vertebrata</taxon>
        <taxon>Euteleostomi</taxon>
        <taxon>Actinopterygii</taxon>
        <taxon>Neopterygii</taxon>
        <taxon>Teleostei</taxon>
        <taxon>Neoteleostei</taxon>
        <taxon>Acanthomorphata</taxon>
        <taxon>Pelagiaria</taxon>
        <taxon>Scombriformes</taxon>
        <taxon>Scombridae</taxon>
        <taxon>Scomber</taxon>
    </lineage>
</organism>
<evidence type="ECO:0000313" key="2">
    <source>
        <dbReference type="EMBL" id="CAK6970403.1"/>
    </source>
</evidence>
<comment type="caution">
    <text evidence="2">The sequence shown here is derived from an EMBL/GenBank/DDBJ whole genome shotgun (WGS) entry which is preliminary data.</text>
</comment>
<dbReference type="Proteomes" id="UP001314229">
    <property type="component" value="Unassembled WGS sequence"/>
</dbReference>
<sequence>MHEEGASDAPIRLESMLAVMQVLAVLLQMLPPAGSHQPTQHSQYGCGVH</sequence>
<reference evidence="2 3" key="1">
    <citation type="submission" date="2024-01" db="EMBL/GenBank/DDBJ databases">
        <authorList>
            <person name="Alioto T."/>
            <person name="Alioto T."/>
            <person name="Gomez Garrido J."/>
        </authorList>
    </citation>
    <scope>NUCLEOTIDE SEQUENCE [LARGE SCALE GENOMIC DNA]</scope>
</reference>
<keyword evidence="3" id="KW-1185">Reference proteome</keyword>
<accession>A0AAV1PFD6</accession>